<reference evidence="2 3" key="1">
    <citation type="journal article" date="2022" name="Nat. Plants">
        <title>Genomes of leafy and leafless Platanthera orchids illuminate the evolution of mycoheterotrophy.</title>
        <authorList>
            <person name="Li M.H."/>
            <person name="Liu K.W."/>
            <person name="Li Z."/>
            <person name="Lu H.C."/>
            <person name="Ye Q.L."/>
            <person name="Zhang D."/>
            <person name="Wang J.Y."/>
            <person name="Li Y.F."/>
            <person name="Zhong Z.M."/>
            <person name="Liu X."/>
            <person name="Yu X."/>
            <person name="Liu D.K."/>
            <person name="Tu X.D."/>
            <person name="Liu B."/>
            <person name="Hao Y."/>
            <person name="Liao X.Y."/>
            <person name="Jiang Y.T."/>
            <person name="Sun W.H."/>
            <person name="Chen J."/>
            <person name="Chen Y.Q."/>
            <person name="Ai Y."/>
            <person name="Zhai J.W."/>
            <person name="Wu S.S."/>
            <person name="Zhou Z."/>
            <person name="Hsiao Y.Y."/>
            <person name="Wu W.L."/>
            <person name="Chen Y.Y."/>
            <person name="Lin Y.F."/>
            <person name="Hsu J.L."/>
            <person name="Li C.Y."/>
            <person name="Wang Z.W."/>
            <person name="Zhao X."/>
            <person name="Zhong W.Y."/>
            <person name="Ma X.K."/>
            <person name="Ma L."/>
            <person name="Huang J."/>
            <person name="Chen G.Z."/>
            <person name="Huang M.Z."/>
            <person name="Huang L."/>
            <person name="Peng D.H."/>
            <person name="Luo Y.B."/>
            <person name="Zou S.Q."/>
            <person name="Chen S.P."/>
            <person name="Lan S."/>
            <person name="Tsai W.C."/>
            <person name="Van de Peer Y."/>
            <person name="Liu Z.J."/>
        </authorList>
    </citation>
    <scope>NUCLEOTIDE SEQUENCE [LARGE SCALE GENOMIC DNA]</scope>
    <source>
        <strain evidence="2">Lor287</strain>
    </source>
</reference>
<protein>
    <submittedName>
        <fullName evidence="2">Uncharacterized protein</fullName>
    </submittedName>
</protein>
<feature type="compositionally biased region" description="Low complexity" evidence="1">
    <location>
        <begin position="290"/>
        <end position="320"/>
    </location>
</feature>
<feature type="compositionally biased region" description="Basic and acidic residues" evidence="1">
    <location>
        <begin position="220"/>
        <end position="231"/>
    </location>
</feature>
<proteinExistence type="predicted"/>
<dbReference type="PANTHER" id="PTHR36373:SF1">
    <property type="entry name" value="EXPRESSED PROTEIN"/>
    <property type="match status" value="1"/>
</dbReference>
<sequence length="377" mass="42728">MEPAEIDWKNIDSQYERDEAYEHINAPKWLDLSAPDDASADDVAWFCRPDCRHPAIAEDFNRSTSSPKVKLVRSNSKLILSGEQKSDHRDAYLKRKGRIVTFFPSPIKPKLSYKKFSGDLENQNPNREATLPAMKLEKKAAIAKKEAIKSSAEKKRDDADEEVRGESQSKRTLPDQPKLRSTFSARNLFSGRDILSQISEFCHELKKFATGKESAATEEEEKRKNIEKVKEKASLRDDYMEEKKAVPVSTKKICSLRKRCELAVRLESNEEKSKILGEPRAFPPTPQRFPSPSGHGHLPSSKASGNSNSNSSPLGSLPKSKTPERRVLQELDQRRREEKRELIPKNEECSNSSFSSVAEGSAVDLFWFLKPCSYLVD</sequence>
<name>A0AAP0G4S3_9ASPA</name>
<feature type="region of interest" description="Disordered" evidence="1">
    <location>
        <begin position="211"/>
        <end position="231"/>
    </location>
</feature>
<feature type="region of interest" description="Disordered" evidence="1">
    <location>
        <begin position="146"/>
        <end position="179"/>
    </location>
</feature>
<dbReference type="Proteomes" id="UP001418222">
    <property type="component" value="Unassembled WGS sequence"/>
</dbReference>
<dbReference type="AlphaFoldDB" id="A0AAP0G4S3"/>
<comment type="caution">
    <text evidence="2">The sequence shown here is derived from an EMBL/GenBank/DDBJ whole genome shotgun (WGS) entry which is preliminary data.</text>
</comment>
<accession>A0AAP0G4S3</accession>
<dbReference type="PANTHER" id="PTHR36373">
    <property type="entry name" value="EXPRESSED PROTEIN"/>
    <property type="match status" value="1"/>
</dbReference>
<organism evidence="2 3">
    <name type="scientific">Platanthera zijinensis</name>
    <dbReference type="NCBI Taxonomy" id="2320716"/>
    <lineage>
        <taxon>Eukaryota</taxon>
        <taxon>Viridiplantae</taxon>
        <taxon>Streptophyta</taxon>
        <taxon>Embryophyta</taxon>
        <taxon>Tracheophyta</taxon>
        <taxon>Spermatophyta</taxon>
        <taxon>Magnoliopsida</taxon>
        <taxon>Liliopsida</taxon>
        <taxon>Asparagales</taxon>
        <taxon>Orchidaceae</taxon>
        <taxon>Orchidoideae</taxon>
        <taxon>Orchideae</taxon>
        <taxon>Orchidinae</taxon>
        <taxon>Platanthera</taxon>
    </lineage>
</organism>
<dbReference type="EMBL" id="JBBWWQ010000010">
    <property type="protein sequence ID" value="KAK8936911.1"/>
    <property type="molecule type" value="Genomic_DNA"/>
</dbReference>
<evidence type="ECO:0000313" key="2">
    <source>
        <dbReference type="EMBL" id="KAK8936911.1"/>
    </source>
</evidence>
<evidence type="ECO:0000313" key="3">
    <source>
        <dbReference type="Proteomes" id="UP001418222"/>
    </source>
</evidence>
<keyword evidence="3" id="KW-1185">Reference proteome</keyword>
<gene>
    <name evidence="2" type="ORF">KSP39_PZI012211</name>
</gene>
<feature type="compositionally biased region" description="Basic and acidic residues" evidence="1">
    <location>
        <begin position="321"/>
        <end position="348"/>
    </location>
</feature>
<feature type="region of interest" description="Disordered" evidence="1">
    <location>
        <begin position="274"/>
        <end position="354"/>
    </location>
</feature>
<evidence type="ECO:0000256" key="1">
    <source>
        <dbReference type="SAM" id="MobiDB-lite"/>
    </source>
</evidence>
<feature type="compositionally biased region" description="Basic and acidic residues" evidence="1">
    <location>
        <begin position="146"/>
        <end position="173"/>
    </location>
</feature>